<protein>
    <submittedName>
        <fullName evidence="1">RCG55620, isoform CRA_b</fullName>
    </submittedName>
</protein>
<organism evidence="1 2">
    <name type="scientific">Rattus norvegicus</name>
    <name type="common">Rat</name>
    <dbReference type="NCBI Taxonomy" id="10116"/>
    <lineage>
        <taxon>Eukaryota</taxon>
        <taxon>Metazoa</taxon>
        <taxon>Chordata</taxon>
        <taxon>Craniata</taxon>
        <taxon>Vertebrata</taxon>
        <taxon>Euteleostomi</taxon>
        <taxon>Mammalia</taxon>
        <taxon>Eutheria</taxon>
        <taxon>Euarchontoglires</taxon>
        <taxon>Glires</taxon>
        <taxon>Rodentia</taxon>
        <taxon>Myomorpha</taxon>
        <taxon>Muroidea</taxon>
        <taxon>Muridae</taxon>
        <taxon>Murinae</taxon>
        <taxon>Rattus</taxon>
    </lineage>
</organism>
<proteinExistence type="predicted"/>
<evidence type="ECO:0000313" key="2">
    <source>
        <dbReference type="Proteomes" id="UP000234681"/>
    </source>
</evidence>
<gene>
    <name evidence="1" type="ORF">rCG_55620</name>
</gene>
<reference evidence="1 2" key="1">
    <citation type="submission" date="2005-09" db="EMBL/GenBank/DDBJ databases">
        <authorList>
            <person name="Mural R.J."/>
            <person name="Li P.W."/>
            <person name="Adams M.D."/>
            <person name="Amanatides P.G."/>
            <person name="Baden-Tillson H."/>
            <person name="Barnstead M."/>
            <person name="Chin S.H."/>
            <person name="Dew I."/>
            <person name="Evans C.A."/>
            <person name="Ferriera S."/>
            <person name="Flanigan M."/>
            <person name="Fosler C."/>
            <person name="Glodek A."/>
            <person name="Gu Z."/>
            <person name="Holt R.A."/>
            <person name="Jennings D."/>
            <person name="Kraft C.L."/>
            <person name="Lu F."/>
            <person name="Nguyen T."/>
            <person name="Nusskern D.R."/>
            <person name="Pfannkoch C.M."/>
            <person name="Sitter C."/>
            <person name="Sutton G.G."/>
            <person name="Venter J.C."/>
            <person name="Wang Z."/>
            <person name="Woodage T."/>
            <person name="Zheng X.H."/>
            <person name="Zhong F."/>
        </authorList>
    </citation>
    <scope>NUCLEOTIDE SEQUENCE [LARGE SCALE GENOMIC DNA]</scope>
    <source>
        <strain>BN</strain>
        <strain evidence="2">Sprague-Dawley</strain>
    </source>
</reference>
<accession>A6JQV6</accession>
<dbReference type="AlphaFoldDB" id="A6JQV6"/>
<dbReference type="Proteomes" id="UP000234681">
    <property type="component" value="Chromosome 9"/>
</dbReference>
<evidence type="ECO:0000313" key="1">
    <source>
        <dbReference type="EMBL" id="EDL91981.1"/>
    </source>
</evidence>
<sequence length="104" mass="11528">MGNLDHGTVWPRPCASVCAVPGVWSDPLAVSSACPPCLRRAGSKCLPSLLPRLEFEQWHEWRVQMDVLITARLPDLGTEASWFCHLWTLPVTACIPLFPGPHLL</sequence>
<dbReference type="EMBL" id="CH473997">
    <property type="protein sequence ID" value="EDL91981.1"/>
    <property type="molecule type" value="Genomic_DNA"/>
</dbReference>
<feature type="non-terminal residue" evidence="1">
    <location>
        <position position="104"/>
    </location>
</feature>
<name>A6JQV6_RAT</name>